<comment type="caution">
    <text evidence="1">The sequence shown here is derived from an EMBL/GenBank/DDBJ whole genome shotgun (WGS) entry which is preliminary data.</text>
</comment>
<sequence>MITILIKVKNKLSAQPDSPQALVEPSQALNQPTYGGTAIDEISDLTNWLTPVIRKSSSLRPEYQAVFLLFLDQILSIIDKLKIYLLSVQHSISHPIPFVW</sequence>
<accession>A0A081K6L7</accession>
<evidence type="ECO:0000313" key="2">
    <source>
        <dbReference type="Proteomes" id="UP000027997"/>
    </source>
</evidence>
<organism evidence="1 2">
    <name type="scientific">Endozoicomonas elysicola</name>
    <dbReference type="NCBI Taxonomy" id="305900"/>
    <lineage>
        <taxon>Bacteria</taxon>
        <taxon>Pseudomonadati</taxon>
        <taxon>Pseudomonadota</taxon>
        <taxon>Gammaproteobacteria</taxon>
        <taxon>Oceanospirillales</taxon>
        <taxon>Endozoicomonadaceae</taxon>
        <taxon>Endozoicomonas</taxon>
    </lineage>
</organism>
<gene>
    <name evidence="1" type="ORF">GV64_02705</name>
</gene>
<dbReference type="Proteomes" id="UP000027997">
    <property type="component" value="Unassembled WGS sequence"/>
</dbReference>
<dbReference type="RefSeq" id="WP_020584732.1">
    <property type="nucleotide sequence ID" value="NZ_JOJP01000001.1"/>
</dbReference>
<protein>
    <submittedName>
        <fullName evidence="1">Uncharacterized protein</fullName>
    </submittedName>
</protein>
<reference evidence="1 2" key="1">
    <citation type="submission" date="2014-06" db="EMBL/GenBank/DDBJ databases">
        <title>Whole Genome Sequences of Three Symbiotic Endozoicomonas Bacteria.</title>
        <authorList>
            <person name="Neave M.J."/>
            <person name="Apprill A."/>
            <person name="Voolstra C.R."/>
        </authorList>
    </citation>
    <scope>NUCLEOTIDE SEQUENCE [LARGE SCALE GENOMIC DNA]</scope>
    <source>
        <strain evidence="1 2">DSM 22380</strain>
    </source>
</reference>
<dbReference type="AlphaFoldDB" id="A0A081K6L7"/>
<evidence type="ECO:0000313" key="1">
    <source>
        <dbReference type="EMBL" id="KEI69793.1"/>
    </source>
</evidence>
<proteinExistence type="predicted"/>
<dbReference type="EMBL" id="JOJP01000001">
    <property type="protein sequence ID" value="KEI69793.1"/>
    <property type="molecule type" value="Genomic_DNA"/>
</dbReference>
<dbReference type="STRING" id="305900.GV64_02705"/>
<name>A0A081K6L7_9GAMM</name>
<keyword evidence="2" id="KW-1185">Reference proteome</keyword>